<organism evidence="1 2">
    <name type="scientific">Methanobacterium bryantii</name>
    <dbReference type="NCBI Taxonomy" id="2161"/>
    <lineage>
        <taxon>Archaea</taxon>
        <taxon>Methanobacteriati</taxon>
        <taxon>Methanobacteriota</taxon>
        <taxon>Methanomada group</taxon>
        <taxon>Methanobacteria</taxon>
        <taxon>Methanobacteriales</taxon>
        <taxon>Methanobacteriaceae</taxon>
        <taxon>Methanobacterium</taxon>
    </lineage>
</organism>
<gene>
    <name evidence="1" type="ORF">ASJ80_11575</name>
</gene>
<name>A0A2A2H6P3_METBR</name>
<dbReference type="EMBL" id="LMVM01000012">
    <property type="protein sequence ID" value="PAV04940.1"/>
    <property type="molecule type" value="Genomic_DNA"/>
</dbReference>
<sequence length="211" mass="23834">MQNTDDYKTLEKLALNMGYPEAKVIPADNVVVEDRVRLKCMVGCPHYGKGLRCPPYTPSIDEFRKILNDYSFAMVIKLKQPEISNEIKSKYNLDNLEELDRLQDRYDDVDKTSAKLWSDFAVHYKNALIGLLELEKAAFNMGHTFATVFFAGRCMLCEKCDVETGMCRNPVIARFSAESMGINLLKTAENAGIELKFNSNDSTGIAVLLIE</sequence>
<comment type="caution">
    <text evidence="1">The sequence shown here is derived from an EMBL/GenBank/DDBJ whole genome shotgun (WGS) entry which is preliminary data.</text>
</comment>
<proteinExistence type="predicted"/>
<evidence type="ECO:0000313" key="1">
    <source>
        <dbReference type="EMBL" id="PAV04940.1"/>
    </source>
</evidence>
<dbReference type="OrthoDB" id="73362at2157"/>
<dbReference type="InterPro" id="IPR019271">
    <property type="entry name" value="DUF2284_metal-binding"/>
</dbReference>
<dbReference type="Pfam" id="PF10050">
    <property type="entry name" value="DUF2284"/>
    <property type="match status" value="1"/>
</dbReference>
<protein>
    <submittedName>
        <fullName evidence="1">Metal-binding protein</fullName>
    </submittedName>
</protein>
<dbReference type="PIRSF" id="PIRSF018748">
    <property type="entry name" value="UCP018748"/>
    <property type="match status" value="1"/>
</dbReference>
<reference evidence="1 2" key="1">
    <citation type="journal article" date="2017" name="BMC Genomics">
        <title>Genomic analysis of methanogenic archaea reveals a shift towards energy conservation.</title>
        <authorList>
            <person name="Gilmore S.P."/>
            <person name="Henske J.K."/>
            <person name="Sexton J.A."/>
            <person name="Solomon K.V."/>
            <person name="Seppala S."/>
            <person name="Yoo J.I."/>
            <person name="Huyett L.M."/>
            <person name="Pressman A."/>
            <person name="Cogan J.Z."/>
            <person name="Kivenson V."/>
            <person name="Peng X."/>
            <person name="Tan Y."/>
            <person name="Valentine D.L."/>
            <person name="O'Malley M.A."/>
        </authorList>
    </citation>
    <scope>NUCLEOTIDE SEQUENCE [LARGE SCALE GENOMIC DNA]</scope>
    <source>
        <strain evidence="1 2">M.o.H.</strain>
    </source>
</reference>
<dbReference type="AlphaFoldDB" id="A0A2A2H6P3"/>
<evidence type="ECO:0000313" key="2">
    <source>
        <dbReference type="Proteomes" id="UP000217784"/>
    </source>
</evidence>
<dbReference type="RefSeq" id="WP_069584324.1">
    <property type="nucleotide sequence ID" value="NZ_LMVM01000012.1"/>
</dbReference>
<keyword evidence="2" id="KW-1185">Reference proteome</keyword>
<dbReference type="Proteomes" id="UP000217784">
    <property type="component" value="Unassembled WGS sequence"/>
</dbReference>
<accession>A0A2A2H6P3</accession>